<dbReference type="AlphaFoldDB" id="A0A840S656"/>
<comment type="caution">
    <text evidence="8">The sequence shown here is derived from an EMBL/GenBank/DDBJ whole genome shotgun (WGS) entry which is preliminary data.</text>
</comment>
<evidence type="ECO:0000259" key="7">
    <source>
        <dbReference type="PROSITE" id="PS50198"/>
    </source>
</evidence>
<dbReference type="PROSITE" id="PS01096">
    <property type="entry name" value="PPIC_PPIASE_1"/>
    <property type="match status" value="1"/>
</dbReference>
<accession>A0A840S656</accession>
<dbReference type="OrthoDB" id="9769613at2"/>
<dbReference type="InterPro" id="IPR000297">
    <property type="entry name" value="PPIase_PpiC"/>
</dbReference>
<name>A0A840S656_9BURK</name>
<evidence type="ECO:0000256" key="3">
    <source>
        <dbReference type="ARBA" id="ARBA00013194"/>
    </source>
</evidence>
<evidence type="ECO:0000256" key="2">
    <source>
        <dbReference type="ARBA" id="ARBA00007656"/>
    </source>
</evidence>
<feature type="domain" description="PpiC" evidence="7">
    <location>
        <begin position="92"/>
        <end position="193"/>
    </location>
</feature>
<dbReference type="GO" id="GO:0003755">
    <property type="term" value="F:peptidyl-prolyl cis-trans isomerase activity"/>
    <property type="evidence" value="ECO:0007669"/>
    <property type="project" value="UniProtKB-KW"/>
</dbReference>
<evidence type="ECO:0000256" key="1">
    <source>
        <dbReference type="ARBA" id="ARBA00000971"/>
    </source>
</evidence>
<evidence type="ECO:0000256" key="4">
    <source>
        <dbReference type="ARBA" id="ARBA00023110"/>
    </source>
</evidence>
<dbReference type="SUPFAM" id="SSF54534">
    <property type="entry name" value="FKBP-like"/>
    <property type="match status" value="1"/>
</dbReference>
<organism evidence="8 9">
    <name type="scientific">Inhella inkyongensis</name>
    <dbReference type="NCBI Taxonomy" id="392593"/>
    <lineage>
        <taxon>Bacteria</taxon>
        <taxon>Pseudomonadati</taxon>
        <taxon>Pseudomonadota</taxon>
        <taxon>Betaproteobacteria</taxon>
        <taxon>Burkholderiales</taxon>
        <taxon>Sphaerotilaceae</taxon>
        <taxon>Inhella</taxon>
    </lineage>
</organism>
<reference evidence="8 9" key="1">
    <citation type="submission" date="2020-08" db="EMBL/GenBank/DDBJ databases">
        <title>Genomic Encyclopedia of Type Strains, Phase IV (KMG-IV): sequencing the most valuable type-strain genomes for metagenomic binning, comparative biology and taxonomic classification.</title>
        <authorList>
            <person name="Goeker M."/>
        </authorList>
    </citation>
    <scope>NUCLEOTIDE SEQUENCE [LARGE SCALE GENOMIC DNA]</scope>
    <source>
        <strain evidence="8 9">DSM 23958</strain>
    </source>
</reference>
<dbReference type="PANTHER" id="PTHR47245">
    <property type="entry name" value="PEPTIDYLPROLYL ISOMERASE"/>
    <property type="match status" value="1"/>
</dbReference>
<keyword evidence="9" id="KW-1185">Reference proteome</keyword>
<dbReference type="EMBL" id="JACHHO010000003">
    <property type="protein sequence ID" value="MBB5204998.1"/>
    <property type="molecule type" value="Genomic_DNA"/>
</dbReference>
<gene>
    <name evidence="8" type="ORF">HNQ51_002317</name>
</gene>
<comment type="catalytic activity">
    <reaction evidence="1">
        <text>[protein]-peptidylproline (omega=180) = [protein]-peptidylproline (omega=0)</text>
        <dbReference type="Rhea" id="RHEA:16237"/>
        <dbReference type="Rhea" id="RHEA-COMP:10747"/>
        <dbReference type="Rhea" id="RHEA-COMP:10748"/>
        <dbReference type="ChEBI" id="CHEBI:83833"/>
        <dbReference type="ChEBI" id="CHEBI:83834"/>
        <dbReference type="EC" id="5.2.1.8"/>
    </reaction>
</comment>
<dbReference type="InterPro" id="IPR050245">
    <property type="entry name" value="PrsA_foldase"/>
</dbReference>
<evidence type="ECO:0000256" key="6">
    <source>
        <dbReference type="PROSITE-ProRule" id="PRU00278"/>
    </source>
</evidence>
<dbReference type="InterPro" id="IPR023058">
    <property type="entry name" value="PPIase_PpiC_CS"/>
</dbReference>
<dbReference type="Pfam" id="PF13616">
    <property type="entry name" value="Rotamase_3"/>
    <property type="match status" value="1"/>
</dbReference>
<evidence type="ECO:0000313" key="8">
    <source>
        <dbReference type="EMBL" id="MBB5204998.1"/>
    </source>
</evidence>
<dbReference type="PANTHER" id="PTHR47245:SF2">
    <property type="entry name" value="PEPTIDYL-PROLYL CIS-TRANS ISOMERASE HP_0175-RELATED"/>
    <property type="match status" value="1"/>
</dbReference>
<dbReference type="PROSITE" id="PS50198">
    <property type="entry name" value="PPIC_PPIASE_2"/>
    <property type="match status" value="1"/>
</dbReference>
<dbReference type="EC" id="5.2.1.8" evidence="3"/>
<evidence type="ECO:0000313" key="9">
    <source>
        <dbReference type="Proteomes" id="UP000554837"/>
    </source>
</evidence>
<comment type="similarity">
    <text evidence="2">Belongs to the PpiC/parvulin rotamase family.</text>
</comment>
<sequence length="249" mass="27147">MARINDIEISAAGELLDEASLRQRAYGELLRQRAQQLGLLAAEDPAPEQGVMSEAASRAIEALIERELTGPEPDEAACRRHFEANSRRFAHGERLQLRHILFAVTPGVDVALLRQRAEAQLIALRADEPAAFGAAARNLSNCPSGATGGQLGWTTEPDCAPEFAREVFGRTEIGVLPRLVHSRFGLHIVAIDAREPGRLPAFEAVREAVAQQMRQQLQLSSLRQYLQTLVAAAHVEGIALDRADSPLVQ</sequence>
<dbReference type="RefSeq" id="WP_138854975.1">
    <property type="nucleotide sequence ID" value="NZ_CP040709.1"/>
</dbReference>
<protein>
    <recommendedName>
        <fullName evidence="3">peptidylprolyl isomerase</fullName>
        <ecNumber evidence="3">5.2.1.8</ecNumber>
    </recommendedName>
</protein>
<evidence type="ECO:0000256" key="5">
    <source>
        <dbReference type="ARBA" id="ARBA00023235"/>
    </source>
</evidence>
<proteinExistence type="inferred from homology"/>
<dbReference type="Proteomes" id="UP000554837">
    <property type="component" value="Unassembled WGS sequence"/>
</dbReference>
<dbReference type="Gene3D" id="3.10.50.40">
    <property type="match status" value="1"/>
</dbReference>
<keyword evidence="4 6" id="KW-0697">Rotamase</keyword>
<keyword evidence="5 6" id="KW-0413">Isomerase</keyword>
<dbReference type="InterPro" id="IPR046357">
    <property type="entry name" value="PPIase_dom_sf"/>
</dbReference>